<feature type="compositionally biased region" description="Gly residues" evidence="1">
    <location>
        <begin position="583"/>
        <end position="595"/>
    </location>
</feature>
<sequence length="653" mass="64665">MPMPAPTRRTFLALGALGGLQFLCGCTGDHSHATGRTAEDADRPLRLRQLAATDALLADYDAVLATGPAAPDQLADQREDVVQHREALAQSLPASSPTAHPSASAARTVADLAASERRTAGLRLADLAAASPALARTLAAVSASGAAHAAALGDTGPVAADNPAPSPSPSSSPSGSASPAALASADSDALQSALAAEHAAVYGYGVVGAFLPVGPQREDGRATYAAHQARRDAWQRLLSTGGVSPTAAAPGYRLPFQVTDAVSAGRLAAFLETQLTAAYADLCTAPALRAQAAAALRESALRAAHWGADLPRSPASPPPTPRRPRARADGPSARHGGARRGSRPALGDDGRHVRTARAVHRPRASGRVGPGGRWSAGRGVAGGAAGPVRGAGGGLGPGAGADRGARRAEQPGGVRVPGRGPHAGGGEAAAARSRHGSAGGGAAGVGRPRGRAAAGRGGRGAAAGAAARRDPAAFARRGEGDAGGHQPAAPPVGAAAGRALLRHPGGPGRAADPPDRPGPRARGGRRAAGGRGAGGGRGRRGRRRLAAARGLPPRAGAGRRPGAVARGRAAAAGRRPGVRPGPAGAGPGGHPGGLAGPARAARRRLAQLSEAVELPAERVRAWTLLRAVDTALAALRRGDAAGAELHLEFAAWL</sequence>
<feature type="compositionally biased region" description="Gly residues" evidence="1">
    <location>
        <begin position="526"/>
        <end position="536"/>
    </location>
</feature>
<name>A0A066YNW1_9ACTN</name>
<dbReference type="CDD" id="cd00657">
    <property type="entry name" value="Ferritin_like"/>
    <property type="match status" value="1"/>
</dbReference>
<dbReference type="HOGENOM" id="CLU_419656_0_0_11"/>
<feature type="compositionally biased region" description="Low complexity" evidence="1">
    <location>
        <begin position="154"/>
        <end position="163"/>
    </location>
</feature>
<evidence type="ECO:0000313" key="4">
    <source>
        <dbReference type="Proteomes" id="UP000027178"/>
    </source>
</evidence>
<dbReference type="eggNOG" id="COG3570">
    <property type="taxonomic scope" value="Bacteria"/>
</dbReference>
<dbReference type="Pfam" id="PF14530">
    <property type="entry name" value="DUF4439"/>
    <property type="match status" value="1"/>
</dbReference>
<feature type="compositionally biased region" description="Low complexity" evidence="1">
    <location>
        <begin position="171"/>
        <end position="183"/>
    </location>
</feature>
<proteinExistence type="predicted"/>
<accession>A0A066YNW1</accession>
<feature type="compositionally biased region" description="Basic residues" evidence="1">
    <location>
        <begin position="537"/>
        <end position="546"/>
    </location>
</feature>
<feature type="region of interest" description="Disordered" evidence="1">
    <location>
        <begin position="84"/>
        <end position="110"/>
    </location>
</feature>
<dbReference type="InterPro" id="IPR029447">
    <property type="entry name" value="DUF4439"/>
</dbReference>
<protein>
    <recommendedName>
        <fullName evidence="2">DUF4439 domain-containing protein</fullName>
    </recommendedName>
</protein>
<feature type="compositionally biased region" description="Basic residues" evidence="1">
    <location>
        <begin position="353"/>
        <end position="364"/>
    </location>
</feature>
<feature type="compositionally biased region" description="Low complexity" evidence="1">
    <location>
        <begin position="411"/>
        <end position="420"/>
    </location>
</feature>
<dbReference type="AlphaFoldDB" id="A0A066YNW1"/>
<organism evidence="3 4">
    <name type="scientific">Kitasatospora cheerisanensis KCTC 2395</name>
    <dbReference type="NCBI Taxonomy" id="1348663"/>
    <lineage>
        <taxon>Bacteria</taxon>
        <taxon>Bacillati</taxon>
        <taxon>Actinomycetota</taxon>
        <taxon>Actinomycetes</taxon>
        <taxon>Kitasatosporales</taxon>
        <taxon>Streptomycetaceae</taxon>
        <taxon>Kitasatospora</taxon>
    </lineage>
</organism>
<evidence type="ECO:0000259" key="2">
    <source>
        <dbReference type="Pfam" id="PF14530"/>
    </source>
</evidence>
<feature type="compositionally biased region" description="Gly residues" evidence="1">
    <location>
        <begin position="368"/>
        <end position="401"/>
    </location>
</feature>
<feature type="compositionally biased region" description="Low complexity" evidence="1">
    <location>
        <begin position="91"/>
        <end position="106"/>
    </location>
</feature>
<dbReference type="Gene3D" id="1.20.1260.10">
    <property type="match status" value="1"/>
</dbReference>
<dbReference type="EMBL" id="JNBY01000098">
    <property type="protein sequence ID" value="KDN82937.1"/>
    <property type="molecule type" value="Genomic_DNA"/>
</dbReference>
<keyword evidence="4" id="KW-1185">Reference proteome</keyword>
<feature type="compositionally biased region" description="Basic and acidic residues" evidence="1">
    <location>
        <begin position="467"/>
        <end position="482"/>
    </location>
</feature>
<comment type="caution">
    <text evidence="3">The sequence shown here is derived from an EMBL/GenBank/DDBJ whole genome shotgun (WGS) entry which is preliminary data.</text>
</comment>
<feature type="region of interest" description="Disordered" evidence="1">
    <location>
        <begin position="154"/>
        <end position="183"/>
    </location>
</feature>
<dbReference type="Proteomes" id="UP000027178">
    <property type="component" value="Unassembled WGS sequence"/>
</dbReference>
<evidence type="ECO:0000313" key="3">
    <source>
        <dbReference type="EMBL" id="KDN82937.1"/>
    </source>
</evidence>
<reference evidence="3 4" key="1">
    <citation type="submission" date="2014-05" db="EMBL/GenBank/DDBJ databases">
        <title>Draft Genome Sequence of Kitasatospora cheerisanensis KCTC 2395.</title>
        <authorList>
            <person name="Nam D.H."/>
        </authorList>
    </citation>
    <scope>NUCLEOTIDE SEQUENCE [LARGE SCALE GENOMIC DNA]</scope>
    <source>
        <strain evidence="3 4">KCTC 2395</strain>
    </source>
</reference>
<dbReference type="InterPro" id="IPR009078">
    <property type="entry name" value="Ferritin-like_SF"/>
</dbReference>
<gene>
    <name evidence="3" type="ORF">KCH_52970</name>
</gene>
<evidence type="ECO:0000256" key="1">
    <source>
        <dbReference type="SAM" id="MobiDB-lite"/>
    </source>
</evidence>
<feature type="compositionally biased region" description="Low complexity" evidence="1">
    <location>
        <begin position="547"/>
        <end position="582"/>
    </location>
</feature>
<feature type="domain" description="DUF4439" evidence="2">
    <location>
        <begin position="189"/>
        <end position="311"/>
    </location>
</feature>
<dbReference type="SUPFAM" id="SSF47240">
    <property type="entry name" value="Ferritin-like"/>
    <property type="match status" value="1"/>
</dbReference>
<dbReference type="InterPro" id="IPR012347">
    <property type="entry name" value="Ferritin-like"/>
</dbReference>
<feature type="region of interest" description="Disordered" evidence="1">
    <location>
        <begin position="306"/>
        <end position="601"/>
    </location>
</feature>
<feature type="compositionally biased region" description="Low complexity" evidence="1">
    <location>
        <begin position="484"/>
        <end position="504"/>
    </location>
</feature>